<reference evidence="1" key="1">
    <citation type="submission" date="2020-04" db="EMBL/GenBank/DDBJ databases">
        <authorList>
            <person name="Alioto T."/>
            <person name="Alioto T."/>
            <person name="Gomez Garrido J."/>
        </authorList>
    </citation>
    <scope>NUCLEOTIDE SEQUENCE</scope>
    <source>
        <strain evidence="1">A484AB</strain>
    </source>
</reference>
<organism evidence="1 2">
    <name type="scientific">Paramuricea clavata</name>
    <name type="common">Red gorgonian</name>
    <name type="synonym">Violescent sea-whip</name>
    <dbReference type="NCBI Taxonomy" id="317549"/>
    <lineage>
        <taxon>Eukaryota</taxon>
        <taxon>Metazoa</taxon>
        <taxon>Cnidaria</taxon>
        <taxon>Anthozoa</taxon>
        <taxon>Octocorallia</taxon>
        <taxon>Malacalcyonacea</taxon>
        <taxon>Plexauridae</taxon>
        <taxon>Paramuricea</taxon>
    </lineage>
</organism>
<dbReference type="AlphaFoldDB" id="A0A7D9LWZ5"/>
<accession>A0A7D9LWZ5</accession>
<dbReference type="PANTHER" id="PTHR31511">
    <property type="entry name" value="PROTEIN CBG23764"/>
    <property type="match status" value="1"/>
</dbReference>
<name>A0A7D9LWZ5_PARCT</name>
<dbReference type="Proteomes" id="UP001152795">
    <property type="component" value="Unassembled WGS sequence"/>
</dbReference>
<gene>
    <name evidence="1" type="ORF">PACLA_8A085550</name>
</gene>
<dbReference type="EMBL" id="CACRXK020026072">
    <property type="protein sequence ID" value="CAB4039934.1"/>
    <property type="molecule type" value="Genomic_DNA"/>
</dbReference>
<comment type="caution">
    <text evidence="1">The sequence shown here is derived from an EMBL/GenBank/DDBJ whole genome shotgun (WGS) entry which is preliminary data.</text>
</comment>
<evidence type="ECO:0000313" key="1">
    <source>
        <dbReference type="EMBL" id="CAB4039934.1"/>
    </source>
</evidence>
<protein>
    <submittedName>
        <fullName evidence="1">Uncharacterized protein</fullName>
    </submittedName>
</protein>
<evidence type="ECO:0000313" key="2">
    <source>
        <dbReference type="Proteomes" id="UP001152795"/>
    </source>
</evidence>
<sequence length="357" mass="42499">MEMLEEMQAEAEVREALYGQTDEISDMFEDHLSELIESMKYDALEQAKKDTEKRRRKAKREYRKTQRFIEKEDLRRQIKINKDFDKLLKQEKRTTTERLKKEIKSTADQFRKRRKQIKINARKATREAKTWGREIGKEEKKRRKGVLHWKVEARKWKKESQRLRRNEKARERRAEQNCRIEEDRWKGKKFGQLQLKLEDKLSPVPVEGGGFETDRVREEIRLECIKKKTDPITGEVTTDSYYPSSFTSNIFPTTNISEKYDEASEKISNDISEFQKNGSGWTLKKVVKMKYQIVRGAGFSELPRFITNKKTIINIKNEDNMCFKYAVTRALHPVESVNLHVLFETSFIENMLQYGGY</sequence>
<keyword evidence="2" id="KW-1185">Reference proteome</keyword>
<dbReference type="PANTHER" id="PTHR31511:SF12">
    <property type="entry name" value="RHO TERMINATION FACTOR N-TERMINAL DOMAIN-CONTAINING PROTEIN"/>
    <property type="match status" value="1"/>
</dbReference>
<feature type="non-terminal residue" evidence="1">
    <location>
        <position position="357"/>
    </location>
</feature>
<proteinExistence type="predicted"/>